<protein>
    <recommendedName>
        <fullName evidence="3">LppM domain-containing protein</fullName>
    </recommendedName>
</protein>
<evidence type="ECO:0000256" key="2">
    <source>
        <dbReference type="SAM" id="Phobius"/>
    </source>
</evidence>
<gene>
    <name evidence="4" type="ORF">SAMEA4412665_01840</name>
</gene>
<feature type="transmembrane region" description="Helical" evidence="2">
    <location>
        <begin position="196"/>
        <end position="218"/>
    </location>
</feature>
<keyword evidence="2" id="KW-1133">Transmembrane helix</keyword>
<evidence type="ECO:0000259" key="3">
    <source>
        <dbReference type="Pfam" id="PF21946"/>
    </source>
</evidence>
<dbReference type="PROSITE" id="PS51257">
    <property type="entry name" value="PROKAR_LIPOPROTEIN"/>
    <property type="match status" value="1"/>
</dbReference>
<proteinExistence type="predicted"/>
<evidence type="ECO:0000313" key="4">
    <source>
        <dbReference type="EMBL" id="SNV39918.1"/>
    </source>
</evidence>
<feature type="compositionally biased region" description="Low complexity" evidence="1">
    <location>
        <begin position="364"/>
        <end position="383"/>
    </location>
</feature>
<sequence>MLSNSCRPRRWGVLLLAPLLLLSGCMKFNASYDIKDEEHVNANLTIAVSKSMAEMSGQNTGGELKECEQLMSASGVTDKAVAKKYEDDEYIGCTIVGEDNAKNIGTRDSGVAITFTDDEVKFRMGQEIFSPETSGQEITPEMLSDFKVSVTFPGAVTQHSGSSTVDGNTVTWTSAKELMSSGITATSERSSSALAWWMWLIIGVLALAVIGAVIAVIVRHRAKGSRANGSQGESVPHDPERPDGGRPTQEGPERSGPEQSGSVPSGSGQFDSGQPGSDRPRRADGQPQHGDSMPHSSTPAHGDHGQTPAGQEPQPRNVQPWEASDGAGQPHHLARGVEPDADVAADADASPAPRRGAGSDFPHPSSGSGTSDPGPSDSGTPGA</sequence>
<organism evidence="4 5">
    <name type="scientific">Cutibacterium granulosum</name>
    <dbReference type="NCBI Taxonomy" id="33011"/>
    <lineage>
        <taxon>Bacteria</taxon>
        <taxon>Bacillati</taxon>
        <taxon>Actinomycetota</taxon>
        <taxon>Actinomycetes</taxon>
        <taxon>Propionibacteriales</taxon>
        <taxon>Propionibacteriaceae</taxon>
        <taxon>Cutibacterium</taxon>
    </lineage>
</organism>
<dbReference type="EMBL" id="LT906441">
    <property type="protein sequence ID" value="SNV39918.1"/>
    <property type="molecule type" value="Genomic_DNA"/>
</dbReference>
<dbReference type="KEGG" id="cgrn:4412665_01840"/>
<feature type="domain" description="LppM" evidence="3">
    <location>
        <begin position="27"/>
        <end position="186"/>
    </location>
</feature>
<keyword evidence="2" id="KW-0472">Membrane</keyword>
<dbReference type="InterPro" id="IPR053807">
    <property type="entry name" value="LppM"/>
</dbReference>
<dbReference type="AlphaFoldDB" id="A0A239X1J1"/>
<reference evidence="4 5" key="1">
    <citation type="submission" date="2017-06" db="EMBL/GenBank/DDBJ databases">
        <authorList>
            <consortium name="Pathogen Informatics"/>
        </authorList>
    </citation>
    <scope>NUCLEOTIDE SEQUENCE [LARGE SCALE GENOMIC DNA]</scope>
    <source>
        <strain evidence="4 5">NCTC11865</strain>
    </source>
</reference>
<dbReference type="Proteomes" id="UP000215332">
    <property type="component" value="Chromosome 1"/>
</dbReference>
<dbReference type="RefSeq" id="WP_021104238.1">
    <property type="nucleotide sequence ID" value="NZ_JAWFFS010000077.1"/>
</dbReference>
<keyword evidence="2" id="KW-0812">Transmembrane</keyword>
<name>A0A239X1J1_9ACTN</name>
<evidence type="ECO:0000256" key="1">
    <source>
        <dbReference type="SAM" id="MobiDB-lite"/>
    </source>
</evidence>
<dbReference type="eggNOG" id="ENOG50332S7">
    <property type="taxonomic scope" value="Bacteria"/>
</dbReference>
<feature type="region of interest" description="Disordered" evidence="1">
    <location>
        <begin position="223"/>
        <end position="383"/>
    </location>
</feature>
<dbReference type="Pfam" id="PF21946">
    <property type="entry name" value="LppM"/>
    <property type="match status" value="1"/>
</dbReference>
<feature type="compositionally biased region" description="Polar residues" evidence="1">
    <location>
        <begin position="257"/>
        <end position="275"/>
    </location>
</feature>
<feature type="compositionally biased region" description="Basic and acidic residues" evidence="1">
    <location>
        <begin position="235"/>
        <end position="244"/>
    </location>
</feature>
<accession>A0A239X1J1</accession>
<evidence type="ECO:0000313" key="5">
    <source>
        <dbReference type="Proteomes" id="UP000215332"/>
    </source>
</evidence>